<feature type="domain" description="HTH iclR-type" evidence="4">
    <location>
        <begin position="13"/>
        <end position="76"/>
    </location>
</feature>
<keyword evidence="7" id="KW-1185">Reference proteome</keyword>
<dbReference type="InterPro" id="IPR014757">
    <property type="entry name" value="Tscrpt_reg_IclR_C"/>
</dbReference>
<dbReference type="RefSeq" id="WP_207844874.1">
    <property type="nucleotide sequence ID" value="NZ_JAFVMH010000001.1"/>
</dbReference>
<dbReference type="InterPro" id="IPR036390">
    <property type="entry name" value="WH_DNA-bd_sf"/>
</dbReference>
<dbReference type="InterPro" id="IPR050707">
    <property type="entry name" value="HTH_MetabolicPath_Reg"/>
</dbReference>
<name>A0A939KM72_9PROT</name>
<dbReference type="Pfam" id="PF09339">
    <property type="entry name" value="HTH_IclR"/>
    <property type="match status" value="1"/>
</dbReference>
<evidence type="ECO:0000256" key="2">
    <source>
        <dbReference type="ARBA" id="ARBA00023125"/>
    </source>
</evidence>
<evidence type="ECO:0000259" key="4">
    <source>
        <dbReference type="PROSITE" id="PS51077"/>
    </source>
</evidence>
<feature type="domain" description="IclR-ED" evidence="5">
    <location>
        <begin position="77"/>
        <end position="259"/>
    </location>
</feature>
<organism evidence="6 7">
    <name type="scientific">Acetobacter garciniae</name>
    <dbReference type="NCBI Taxonomy" id="2817435"/>
    <lineage>
        <taxon>Bacteria</taxon>
        <taxon>Pseudomonadati</taxon>
        <taxon>Pseudomonadota</taxon>
        <taxon>Alphaproteobacteria</taxon>
        <taxon>Acetobacterales</taxon>
        <taxon>Acetobacteraceae</taxon>
        <taxon>Acetobacter</taxon>
    </lineage>
</organism>
<evidence type="ECO:0000256" key="3">
    <source>
        <dbReference type="ARBA" id="ARBA00023163"/>
    </source>
</evidence>
<reference evidence="6" key="1">
    <citation type="submission" date="2021-03" db="EMBL/GenBank/DDBJ databases">
        <title>The complete genome sequence of Acetobacter sp. TBRC 12339.</title>
        <authorList>
            <person name="Charoenyingcharoen P."/>
            <person name="Yukphan P."/>
        </authorList>
    </citation>
    <scope>NUCLEOTIDE SEQUENCE</scope>
    <source>
        <strain evidence="6">TBRC 12339</strain>
    </source>
</reference>
<dbReference type="Gene3D" id="3.30.450.40">
    <property type="match status" value="1"/>
</dbReference>
<dbReference type="PANTHER" id="PTHR30136">
    <property type="entry name" value="HELIX-TURN-HELIX TRANSCRIPTIONAL REGULATOR, ICLR FAMILY"/>
    <property type="match status" value="1"/>
</dbReference>
<dbReference type="GO" id="GO:0003677">
    <property type="term" value="F:DNA binding"/>
    <property type="evidence" value="ECO:0007669"/>
    <property type="project" value="UniProtKB-KW"/>
</dbReference>
<gene>
    <name evidence="6" type="ORF">J2D77_03555</name>
</gene>
<accession>A0A939KM72</accession>
<proteinExistence type="predicted"/>
<dbReference type="GO" id="GO:0003700">
    <property type="term" value="F:DNA-binding transcription factor activity"/>
    <property type="evidence" value="ECO:0007669"/>
    <property type="project" value="TreeGrafter"/>
</dbReference>
<evidence type="ECO:0000259" key="5">
    <source>
        <dbReference type="PROSITE" id="PS51078"/>
    </source>
</evidence>
<dbReference type="InterPro" id="IPR036388">
    <property type="entry name" value="WH-like_DNA-bd_sf"/>
</dbReference>
<dbReference type="InterPro" id="IPR005471">
    <property type="entry name" value="Tscrpt_reg_IclR_N"/>
</dbReference>
<dbReference type="GO" id="GO:0045892">
    <property type="term" value="P:negative regulation of DNA-templated transcription"/>
    <property type="evidence" value="ECO:0007669"/>
    <property type="project" value="TreeGrafter"/>
</dbReference>
<dbReference type="EMBL" id="JAFVMH010000001">
    <property type="protein sequence ID" value="MBO1324235.1"/>
    <property type="molecule type" value="Genomic_DNA"/>
</dbReference>
<dbReference type="InterPro" id="IPR029016">
    <property type="entry name" value="GAF-like_dom_sf"/>
</dbReference>
<evidence type="ECO:0000256" key="1">
    <source>
        <dbReference type="ARBA" id="ARBA00023015"/>
    </source>
</evidence>
<dbReference type="SMART" id="SM00346">
    <property type="entry name" value="HTH_ICLR"/>
    <property type="match status" value="1"/>
</dbReference>
<sequence>MPDTPVQTIKSDEKPLERYFRILEVVSAFPSGIGLGQIADIVDLPKPTVHRLLRGLTESRLLDCHPTAPQLYVTGARMRRLLYTSAGADWVENVTRSVLADIAEQTGQTCYIARFDDLKIRSVAMVTPDNPSSGYVVPGRYLTIHSASSAKAILAFQDPALVRRILPYPLPRLTDKTITDVEDLFAQFAAIKNGAVAVCDGEDYQGFGGLACPVHLPEVGVIFSLALTGGVASVLGEKRADYEHILRIGAQRIAVALAAGAARQ</sequence>
<dbReference type="Proteomes" id="UP000664073">
    <property type="component" value="Unassembled WGS sequence"/>
</dbReference>
<dbReference type="SUPFAM" id="SSF46785">
    <property type="entry name" value="Winged helix' DNA-binding domain"/>
    <property type="match status" value="1"/>
</dbReference>
<dbReference type="SUPFAM" id="SSF55781">
    <property type="entry name" value="GAF domain-like"/>
    <property type="match status" value="1"/>
</dbReference>
<evidence type="ECO:0000313" key="6">
    <source>
        <dbReference type="EMBL" id="MBO1324235.1"/>
    </source>
</evidence>
<evidence type="ECO:0000313" key="7">
    <source>
        <dbReference type="Proteomes" id="UP000664073"/>
    </source>
</evidence>
<comment type="caution">
    <text evidence="6">The sequence shown here is derived from an EMBL/GenBank/DDBJ whole genome shotgun (WGS) entry which is preliminary data.</text>
</comment>
<dbReference type="PROSITE" id="PS51078">
    <property type="entry name" value="ICLR_ED"/>
    <property type="match status" value="1"/>
</dbReference>
<protein>
    <submittedName>
        <fullName evidence="6">Helix-turn-helix domain-containing protein</fullName>
    </submittedName>
</protein>
<dbReference type="PROSITE" id="PS51077">
    <property type="entry name" value="HTH_ICLR"/>
    <property type="match status" value="1"/>
</dbReference>
<keyword evidence="3" id="KW-0804">Transcription</keyword>
<dbReference type="Pfam" id="PF01614">
    <property type="entry name" value="IclR_C"/>
    <property type="match status" value="1"/>
</dbReference>
<keyword evidence="1" id="KW-0805">Transcription regulation</keyword>
<dbReference type="PANTHER" id="PTHR30136:SF24">
    <property type="entry name" value="HTH-TYPE TRANSCRIPTIONAL REPRESSOR ALLR"/>
    <property type="match status" value="1"/>
</dbReference>
<dbReference type="Gene3D" id="1.10.10.10">
    <property type="entry name" value="Winged helix-like DNA-binding domain superfamily/Winged helix DNA-binding domain"/>
    <property type="match status" value="1"/>
</dbReference>
<dbReference type="AlphaFoldDB" id="A0A939KM72"/>
<keyword evidence="2" id="KW-0238">DNA-binding</keyword>